<comment type="caution">
    <text evidence="3">The sequence shown here is derived from an EMBL/GenBank/DDBJ whole genome shotgun (WGS) entry which is preliminary data.</text>
</comment>
<dbReference type="InterPro" id="IPR046291">
    <property type="entry name" value="DUF6328"/>
</dbReference>
<protein>
    <submittedName>
        <fullName evidence="3">Sodium:proton antiporter</fullName>
    </submittedName>
</protein>
<dbReference type="RefSeq" id="WP_068426241.1">
    <property type="nucleotide sequence ID" value="NZ_LVHI01000012.1"/>
</dbReference>
<dbReference type="Pfam" id="PF19853">
    <property type="entry name" value="DUF6328"/>
    <property type="match status" value="1"/>
</dbReference>
<organism evidence="3 4">
    <name type="scientific">Rhodococcoides kyotonense</name>
    <dbReference type="NCBI Taxonomy" id="398843"/>
    <lineage>
        <taxon>Bacteria</taxon>
        <taxon>Bacillati</taxon>
        <taxon>Actinomycetota</taxon>
        <taxon>Actinomycetes</taxon>
        <taxon>Mycobacteriales</taxon>
        <taxon>Nocardiaceae</taxon>
        <taxon>Rhodococcoides</taxon>
    </lineage>
</organism>
<gene>
    <name evidence="3" type="ORF">A3K89_05520</name>
</gene>
<feature type="transmembrane region" description="Helical" evidence="2">
    <location>
        <begin position="42"/>
        <end position="62"/>
    </location>
</feature>
<feature type="transmembrane region" description="Helical" evidence="2">
    <location>
        <begin position="117"/>
        <end position="136"/>
    </location>
</feature>
<evidence type="ECO:0000256" key="2">
    <source>
        <dbReference type="SAM" id="Phobius"/>
    </source>
</evidence>
<proteinExistence type="predicted"/>
<sequence>MSSTREEDTGPSEFHGAYNRENRGETPVQTLDRNWISLLQELRVVQTGVQLLTGFLLILPFQERFHRLPDYGKTVFMLTVVSAVAATILLVAPVAMHRLLFRRRAVAQLVAAAHRSAVAGLVFLGLAMTGVVVLVSEVVMGGAAAAVGGGVAVVAFVSMWVVVPLRMRPRAGTQNTDESYADASKIKS</sequence>
<reference evidence="3 4" key="1">
    <citation type="submission" date="2016-03" db="EMBL/GenBank/DDBJ databases">
        <title>Genome sequence of Rhodococcus kyotonensis KB10.</title>
        <authorList>
            <person name="Jeong H."/>
            <person name="Hong C.E."/>
            <person name="Jo S.H."/>
            <person name="Park J.M."/>
        </authorList>
    </citation>
    <scope>NUCLEOTIDE SEQUENCE [LARGE SCALE GENOMIC DNA]</scope>
    <source>
        <strain evidence="3 4">KB10</strain>
    </source>
</reference>
<evidence type="ECO:0000313" key="3">
    <source>
        <dbReference type="EMBL" id="OAK54995.1"/>
    </source>
</evidence>
<keyword evidence="2" id="KW-1133">Transmembrane helix</keyword>
<keyword evidence="4" id="KW-1185">Reference proteome</keyword>
<dbReference type="AlphaFoldDB" id="A0A177YHP3"/>
<feature type="transmembrane region" description="Helical" evidence="2">
    <location>
        <begin position="142"/>
        <end position="163"/>
    </location>
</feature>
<accession>A0A177YHP3</accession>
<evidence type="ECO:0000256" key="1">
    <source>
        <dbReference type="SAM" id="MobiDB-lite"/>
    </source>
</evidence>
<name>A0A177YHP3_9NOCA</name>
<feature type="transmembrane region" description="Helical" evidence="2">
    <location>
        <begin position="74"/>
        <end position="96"/>
    </location>
</feature>
<keyword evidence="2" id="KW-0812">Transmembrane</keyword>
<feature type="region of interest" description="Disordered" evidence="1">
    <location>
        <begin position="1"/>
        <end position="23"/>
    </location>
</feature>
<dbReference type="Proteomes" id="UP000077519">
    <property type="component" value="Unassembled WGS sequence"/>
</dbReference>
<evidence type="ECO:0000313" key="4">
    <source>
        <dbReference type="Proteomes" id="UP000077519"/>
    </source>
</evidence>
<dbReference type="EMBL" id="LVHI01000012">
    <property type="protein sequence ID" value="OAK54995.1"/>
    <property type="molecule type" value="Genomic_DNA"/>
</dbReference>
<keyword evidence="2" id="KW-0472">Membrane</keyword>